<evidence type="ECO:0000313" key="2">
    <source>
        <dbReference type="EMBL" id="AJE85101.1"/>
    </source>
</evidence>
<dbReference type="KEGG" id="sals:SLNWT_4725"/>
<feature type="compositionally biased region" description="Low complexity" evidence="1">
    <location>
        <begin position="62"/>
        <end position="77"/>
    </location>
</feature>
<feature type="compositionally biased region" description="Basic and acidic residues" evidence="1">
    <location>
        <begin position="49"/>
        <end position="60"/>
    </location>
</feature>
<feature type="compositionally biased region" description="Low complexity" evidence="1">
    <location>
        <begin position="237"/>
        <end position="250"/>
    </location>
</feature>
<protein>
    <submittedName>
        <fullName evidence="2">Uncharacterized protein</fullName>
    </submittedName>
</protein>
<feature type="compositionally biased region" description="Basic and acidic residues" evidence="1">
    <location>
        <begin position="251"/>
        <end position="260"/>
    </location>
</feature>
<dbReference type="Proteomes" id="UP000031523">
    <property type="component" value="Chromosome"/>
</dbReference>
<accession>A0A0B5F2H6</accession>
<feature type="region of interest" description="Disordered" evidence="1">
    <location>
        <begin position="45"/>
        <end position="260"/>
    </location>
</feature>
<dbReference type="AlphaFoldDB" id="A0A0B5F2H6"/>
<feature type="compositionally biased region" description="Low complexity" evidence="1">
    <location>
        <begin position="187"/>
        <end position="203"/>
    </location>
</feature>
<name>A0A0B5F2H6_STRA4</name>
<dbReference type="EMBL" id="CP010519">
    <property type="protein sequence ID" value="AJE85101.1"/>
    <property type="molecule type" value="Genomic_DNA"/>
</dbReference>
<evidence type="ECO:0000256" key="1">
    <source>
        <dbReference type="SAM" id="MobiDB-lite"/>
    </source>
</evidence>
<gene>
    <name evidence="2" type="ORF">SLNWT_4725</name>
</gene>
<sequence length="260" mass="26317">MPEPNEGAGAAGSPPASDFFDRLLARHVPAAPAARDVVRVRPRLAGPFERVEAVRDDRSGDPAPAGPAAGPLWPAAPRHTDTASGLRPAPAPLRTEHRRTVVRTEQAGEPGPGPVREVVREPSGGPLLRPAAPVRPAAVPGPATAAPGGGARRDDPGSTATPFPGGPVVDRVTAPALISPLPRPGSGDAATVARGAARAAAGRRAPRGGERTVHVQIGRLEVSAAGAADRRREEAPEGAGRRPAALGLDAFLRRDTGGGG</sequence>
<reference evidence="2 3" key="1">
    <citation type="submission" date="2015-01" db="EMBL/GenBank/DDBJ databases">
        <title>Enhanced salinomycin production by adjusting the supply of polyketide extender units in Streptomyce albus DSM 41398.</title>
        <authorList>
            <person name="Lu C."/>
        </authorList>
    </citation>
    <scope>NUCLEOTIDE SEQUENCE [LARGE SCALE GENOMIC DNA]</scope>
    <source>
        <strain evidence="3">ATCC 21838 / DSM 41398 / FERM P-419 / JCM 4703 / NBRC 107858</strain>
    </source>
</reference>
<organism evidence="2 3">
    <name type="scientific">Streptomyces albus (strain ATCC 21838 / DSM 41398 / FERM P-419 / JCM 4703 / NBRC 107858)</name>
    <dbReference type="NCBI Taxonomy" id="1081613"/>
    <lineage>
        <taxon>Bacteria</taxon>
        <taxon>Bacillati</taxon>
        <taxon>Actinomycetota</taxon>
        <taxon>Actinomycetes</taxon>
        <taxon>Kitasatosporales</taxon>
        <taxon>Streptomycetaceae</taxon>
        <taxon>Streptomyces</taxon>
    </lineage>
</organism>
<feature type="compositionally biased region" description="Low complexity" evidence="1">
    <location>
        <begin position="125"/>
        <end position="146"/>
    </location>
</feature>
<proteinExistence type="predicted"/>
<evidence type="ECO:0000313" key="3">
    <source>
        <dbReference type="Proteomes" id="UP000031523"/>
    </source>
</evidence>
<keyword evidence="3" id="KW-1185">Reference proteome</keyword>